<evidence type="ECO:0000256" key="1">
    <source>
        <dbReference type="SAM" id="MobiDB-lite"/>
    </source>
</evidence>
<feature type="compositionally biased region" description="Basic and acidic residues" evidence="1">
    <location>
        <begin position="208"/>
        <end position="222"/>
    </location>
</feature>
<feature type="non-terminal residue" evidence="3">
    <location>
        <position position="662"/>
    </location>
</feature>
<feature type="compositionally biased region" description="Polar residues" evidence="1">
    <location>
        <begin position="289"/>
        <end position="299"/>
    </location>
</feature>
<accession>X6M6G3</accession>
<feature type="compositionally biased region" description="Acidic residues" evidence="1">
    <location>
        <begin position="231"/>
        <end position="259"/>
    </location>
</feature>
<organism evidence="3 4">
    <name type="scientific">Reticulomyxa filosa</name>
    <dbReference type="NCBI Taxonomy" id="46433"/>
    <lineage>
        <taxon>Eukaryota</taxon>
        <taxon>Sar</taxon>
        <taxon>Rhizaria</taxon>
        <taxon>Retaria</taxon>
        <taxon>Foraminifera</taxon>
        <taxon>Monothalamids</taxon>
        <taxon>Reticulomyxidae</taxon>
        <taxon>Reticulomyxa</taxon>
    </lineage>
</organism>
<keyword evidence="4" id="KW-1185">Reference proteome</keyword>
<dbReference type="AlphaFoldDB" id="X6M6G3"/>
<reference evidence="3 4" key="1">
    <citation type="journal article" date="2013" name="Curr. Biol.">
        <title>The Genome of the Foraminiferan Reticulomyxa filosa.</title>
        <authorList>
            <person name="Glockner G."/>
            <person name="Hulsmann N."/>
            <person name="Schleicher M."/>
            <person name="Noegel A.A."/>
            <person name="Eichinger L."/>
            <person name="Gallinger C."/>
            <person name="Pawlowski J."/>
            <person name="Sierra R."/>
            <person name="Euteneuer U."/>
            <person name="Pillet L."/>
            <person name="Moustafa A."/>
            <person name="Platzer M."/>
            <person name="Groth M."/>
            <person name="Szafranski K."/>
            <person name="Schliwa M."/>
        </authorList>
    </citation>
    <scope>NUCLEOTIDE SEQUENCE [LARGE SCALE GENOMIC DNA]</scope>
</reference>
<evidence type="ECO:0000313" key="3">
    <source>
        <dbReference type="EMBL" id="ETO09583.1"/>
    </source>
</evidence>
<keyword evidence="2" id="KW-0472">Membrane</keyword>
<evidence type="ECO:0000256" key="2">
    <source>
        <dbReference type="SAM" id="Phobius"/>
    </source>
</evidence>
<keyword evidence="2" id="KW-1133">Transmembrane helix</keyword>
<evidence type="ECO:0000313" key="4">
    <source>
        <dbReference type="Proteomes" id="UP000023152"/>
    </source>
</evidence>
<protein>
    <submittedName>
        <fullName evidence="3">Uncharacterized protein</fullName>
    </submittedName>
</protein>
<comment type="caution">
    <text evidence="3">The sequence shown here is derived from an EMBL/GenBank/DDBJ whole genome shotgun (WGS) entry which is preliminary data.</text>
</comment>
<feature type="region of interest" description="Disordered" evidence="1">
    <location>
        <begin position="193"/>
        <end position="301"/>
    </location>
</feature>
<feature type="compositionally biased region" description="Polar residues" evidence="1">
    <location>
        <begin position="196"/>
        <end position="207"/>
    </location>
</feature>
<feature type="region of interest" description="Disordered" evidence="1">
    <location>
        <begin position="1"/>
        <end position="32"/>
    </location>
</feature>
<dbReference type="Proteomes" id="UP000023152">
    <property type="component" value="Unassembled WGS sequence"/>
</dbReference>
<name>X6M6G3_RETFI</name>
<feature type="compositionally biased region" description="Basic residues" evidence="1">
    <location>
        <begin position="1"/>
        <end position="11"/>
    </location>
</feature>
<gene>
    <name evidence="3" type="ORF">RFI_27794</name>
</gene>
<feature type="transmembrane region" description="Helical" evidence="2">
    <location>
        <begin position="480"/>
        <end position="498"/>
    </location>
</feature>
<feature type="transmembrane region" description="Helical" evidence="2">
    <location>
        <begin position="391"/>
        <end position="411"/>
    </location>
</feature>
<feature type="compositionally biased region" description="Low complexity" evidence="1">
    <location>
        <begin position="269"/>
        <end position="281"/>
    </location>
</feature>
<proteinExistence type="predicted"/>
<keyword evidence="2" id="KW-0812">Transmembrane</keyword>
<dbReference type="EMBL" id="ASPP01023994">
    <property type="protein sequence ID" value="ETO09583.1"/>
    <property type="molecule type" value="Genomic_DNA"/>
</dbReference>
<sequence length="662" mass="76182">MKRKQRSRSMHSLRGVVGPRINSGRQASPEPEVVNVVNGFMPRVDEHAKSSPTQSEEDMEFFGRIHIGNECWWCCGQTDFSIGLVRPPNIIQARPAVATRVDVKHKHNDNEPDDPLSAQVDETVTTITTTQPNQFLNNFSLVAMKGGDSKSNATAAPIETTYDVSSIKLNYANNFPKAPSQLQPPSILMKRDDQFSESSIPTATINNEKTENTTDERGKTENNDITATTGVEEEEDDDDDDDDDDEEKEDENEEDEEQQGDNKFDVDATDMSGTTTLTTMHGGRDTRSHSLNRNLNGPNSKPRWMSNDVNSFIMFKGREEQALRYVTTCMDFADVYGMTPLMYAIQDDLVNVVAFFTLYVYDDKATTYFTPEQQYNILKCVFYSNSPSPSFFCFVCVCAYTYVYMYAYLYVLGLSKNFLLDVLNYRCPEQYHKNYRERFLQRCGIHMTEEITSVDSFARYHDKVLNILDTLIMFGMTVELNWPCFVLLFFFFSIFLTSMGEYGSNVMKAVMSYEDVEVFLTICDNSLENNELINFRHNNQTPLTLLINNYPNMQTILQFLQAYGDMIDFEMYNDHETFPIHPLLMLCTGARTRRATTTLQPKRQKNHGTSIWDEGKHTLVFLQWLCTNLVTLLPQWSHQVVMKLYHYFGQEYKTIKTLRKGF</sequence>